<comment type="caution">
    <text evidence="2">The sequence shown here is derived from an EMBL/GenBank/DDBJ whole genome shotgun (WGS) entry which is preliminary data.</text>
</comment>
<dbReference type="InterPro" id="IPR005302">
    <property type="entry name" value="MoCF_Sase_C"/>
</dbReference>
<proteinExistence type="predicted"/>
<organism evidence="2 3">
    <name type="scientific">Nocardioides hwasunensis</name>
    <dbReference type="NCBI Taxonomy" id="397258"/>
    <lineage>
        <taxon>Bacteria</taxon>
        <taxon>Bacillati</taxon>
        <taxon>Actinomycetota</taxon>
        <taxon>Actinomycetes</taxon>
        <taxon>Propionibacteriales</taxon>
        <taxon>Nocardioidaceae</taxon>
        <taxon>Nocardioides</taxon>
    </lineage>
</organism>
<evidence type="ECO:0000313" key="2">
    <source>
        <dbReference type="EMBL" id="MBD3916059.1"/>
    </source>
</evidence>
<dbReference type="Proteomes" id="UP000649289">
    <property type="component" value="Unassembled WGS sequence"/>
</dbReference>
<keyword evidence="3" id="KW-1185">Reference proteome</keyword>
<dbReference type="PROSITE" id="PS51340">
    <property type="entry name" value="MOSC"/>
    <property type="match status" value="1"/>
</dbReference>
<dbReference type="EMBL" id="JACXYY010000006">
    <property type="protein sequence ID" value="MBD3916059.1"/>
    <property type="molecule type" value="Genomic_DNA"/>
</dbReference>
<dbReference type="Gene3D" id="2.40.33.20">
    <property type="entry name" value="PK beta-barrel domain-like"/>
    <property type="match status" value="1"/>
</dbReference>
<protein>
    <submittedName>
        <fullName evidence="2">MOSC domain-containing protein</fullName>
    </submittedName>
</protein>
<name>A0ABR8MJ30_9ACTN</name>
<evidence type="ECO:0000259" key="1">
    <source>
        <dbReference type="PROSITE" id="PS51340"/>
    </source>
</evidence>
<feature type="domain" description="MOSC" evidence="1">
    <location>
        <begin position="30"/>
        <end position="177"/>
    </location>
</feature>
<dbReference type="SUPFAM" id="SSF50800">
    <property type="entry name" value="PK beta-barrel domain-like"/>
    <property type="match status" value="1"/>
</dbReference>
<dbReference type="InterPro" id="IPR011037">
    <property type="entry name" value="Pyrv_Knase-like_insert_dom_sf"/>
</dbReference>
<gene>
    <name evidence="2" type="ORF">IEZ25_15665</name>
</gene>
<sequence>MTAFLPVLDSRPRDVGVLRAVVRRPATGEREVLEVGHLDVADGLVGDSWAARGSRRTPDGSAHPDMQLNVMSHPLAEFLARDPERERLAGDQLFVDLDLSHDNLPAWTELRIGGAGGAVIVVTDQPHNGCAKFIARFGKDAMSFVNGPAGKPRRLRGLCAKIVRSGSIRPGDEVVVVRPQG</sequence>
<evidence type="ECO:0000313" key="3">
    <source>
        <dbReference type="Proteomes" id="UP000649289"/>
    </source>
</evidence>
<reference evidence="2 3" key="1">
    <citation type="submission" date="2020-09" db="EMBL/GenBank/DDBJ databases">
        <title>novel species in genus Nocardioides.</title>
        <authorList>
            <person name="Zhang G."/>
        </authorList>
    </citation>
    <scope>NUCLEOTIDE SEQUENCE [LARGE SCALE GENOMIC DNA]</scope>
    <source>
        <strain evidence="2 3">19197</strain>
    </source>
</reference>
<accession>A0ABR8MJ30</accession>